<dbReference type="PRINTS" id="PR00105">
    <property type="entry name" value="C5METTRFRASE"/>
</dbReference>
<proteinExistence type="inferred from homology"/>
<keyword evidence="9" id="KW-1185">Reference proteome</keyword>
<dbReference type="InterPro" id="IPR001525">
    <property type="entry name" value="C5_MeTfrase"/>
</dbReference>
<keyword evidence="5" id="KW-0680">Restriction system</keyword>
<protein>
    <recommendedName>
        <fullName evidence="1">DNA (cytosine-5-)-methyltransferase</fullName>
        <ecNumber evidence="1">2.1.1.37</ecNumber>
    </recommendedName>
</protein>
<dbReference type="InterPro" id="IPR029063">
    <property type="entry name" value="SAM-dependent_MTases_sf"/>
</dbReference>
<accession>A0ABW0AC45</accession>
<dbReference type="GO" id="GO:0032259">
    <property type="term" value="P:methylation"/>
    <property type="evidence" value="ECO:0007669"/>
    <property type="project" value="UniProtKB-KW"/>
</dbReference>
<evidence type="ECO:0000256" key="7">
    <source>
        <dbReference type="RuleBase" id="RU000416"/>
    </source>
</evidence>
<gene>
    <name evidence="8" type="ORF">ACFPRH_05390</name>
</gene>
<dbReference type="PANTHER" id="PTHR10629">
    <property type="entry name" value="CYTOSINE-SPECIFIC METHYLTRANSFERASE"/>
    <property type="match status" value="1"/>
</dbReference>
<dbReference type="Gene3D" id="3.90.120.10">
    <property type="entry name" value="DNA Methylase, subunit A, domain 2"/>
    <property type="match status" value="1"/>
</dbReference>
<dbReference type="Pfam" id="PF00145">
    <property type="entry name" value="DNA_methylase"/>
    <property type="match status" value="1"/>
</dbReference>
<dbReference type="SUPFAM" id="SSF53335">
    <property type="entry name" value="S-adenosyl-L-methionine-dependent methyltransferases"/>
    <property type="match status" value="1"/>
</dbReference>
<comment type="similarity">
    <text evidence="6 7">Belongs to the class I-like SAM-binding methyltransferase superfamily. C5-methyltransferase family.</text>
</comment>
<evidence type="ECO:0000313" key="9">
    <source>
        <dbReference type="Proteomes" id="UP001596160"/>
    </source>
</evidence>
<evidence type="ECO:0000256" key="2">
    <source>
        <dbReference type="ARBA" id="ARBA00022603"/>
    </source>
</evidence>
<evidence type="ECO:0000256" key="3">
    <source>
        <dbReference type="ARBA" id="ARBA00022679"/>
    </source>
</evidence>
<keyword evidence="3 6" id="KW-0808">Transferase</keyword>
<dbReference type="InterPro" id="IPR050390">
    <property type="entry name" value="C5-Methyltransferase"/>
</dbReference>
<evidence type="ECO:0000256" key="4">
    <source>
        <dbReference type="ARBA" id="ARBA00022691"/>
    </source>
</evidence>
<dbReference type="Proteomes" id="UP001596160">
    <property type="component" value="Unassembled WGS sequence"/>
</dbReference>
<keyword evidence="2 6" id="KW-0489">Methyltransferase</keyword>
<dbReference type="NCBIfam" id="TIGR00675">
    <property type="entry name" value="dcm"/>
    <property type="match status" value="1"/>
</dbReference>
<dbReference type="GO" id="GO:0003886">
    <property type="term" value="F:DNA (cytosine-5-)-methyltransferase activity"/>
    <property type="evidence" value="ECO:0007669"/>
    <property type="project" value="UniProtKB-EC"/>
</dbReference>
<dbReference type="EC" id="2.1.1.37" evidence="1"/>
<name>A0ABW0AC45_9ACTN</name>
<evidence type="ECO:0000256" key="5">
    <source>
        <dbReference type="ARBA" id="ARBA00022747"/>
    </source>
</evidence>
<dbReference type="PROSITE" id="PS51679">
    <property type="entry name" value="SAM_MT_C5"/>
    <property type="match status" value="1"/>
</dbReference>
<dbReference type="PANTHER" id="PTHR10629:SF52">
    <property type="entry name" value="DNA (CYTOSINE-5)-METHYLTRANSFERASE 1"/>
    <property type="match status" value="1"/>
</dbReference>
<dbReference type="EMBL" id="JBHSKP010000002">
    <property type="protein sequence ID" value="MFC5151159.1"/>
    <property type="molecule type" value="Genomic_DNA"/>
</dbReference>
<evidence type="ECO:0000313" key="8">
    <source>
        <dbReference type="EMBL" id="MFC5151159.1"/>
    </source>
</evidence>
<comment type="caution">
    <text evidence="8">The sequence shown here is derived from an EMBL/GenBank/DDBJ whole genome shotgun (WGS) entry which is preliminary data.</text>
</comment>
<dbReference type="RefSeq" id="WP_344473881.1">
    <property type="nucleotide sequence ID" value="NZ_BAAASB010000003.1"/>
</dbReference>
<comment type="caution">
    <text evidence="6">Lacks conserved residue(s) required for the propagation of feature annotation.</text>
</comment>
<reference evidence="9" key="1">
    <citation type="journal article" date="2019" name="Int. J. Syst. Evol. Microbiol.">
        <title>The Global Catalogue of Microorganisms (GCM) 10K type strain sequencing project: providing services to taxonomists for standard genome sequencing and annotation.</title>
        <authorList>
            <consortium name="The Broad Institute Genomics Platform"/>
            <consortium name="The Broad Institute Genome Sequencing Center for Infectious Disease"/>
            <person name="Wu L."/>
            <person name="Ma J."/>
        </authorList>
    </citation>
    <scope>NUCLEOTIDE SEQUENCE [LARGE SCALE GENOMIC DNA]</scope>
    <source>
        <strain evidence="9">PCU 266</strain>
    </source>
</reference>
<sequence>MGERRFTAIELCAGVGGQALGLERSGFDIVGAVDIDADTCATLTLNRPGWYTVHEDINTIEPANHAPLDHADVLSCGLPRSPYSIAGKQLAGGDTRDALRAALDMASYVRPRVLVLENIPGFLQSAKFNAERNAVHEAVEDLGYAMESSVLHSTDFGVPQRRPHGFIVAMHPDDMACFAWPEPSGDACPTLGETLHASMASNGWPEADDWAAGASEPAPLIMGGATGRGGADLGASRAKAIWARHGVYGGSIGDAVPDADFRRNFGVEPRFGLPRITVDQVALLQGFPDDWKISGRKTSAYRQISQATPPPVAAALGGRIMDALRHSSRRA</sequence>
<organism evidence="8 9">
    <name type="scientific">Streptomyces amakusaensis</name>
    <dbReference type="NCBI Taxonomy" id="67271"/>
    <lineage>
        <taxon>Bacteria</taxon>
        <taxon>Bacillati</taxon>
        <taxon>Actinomycetota</taxon>
        <taxon>Actinomycetes</taxon>
        <taxon>Kitasatosporales</taxon>
        <taxon>Streptomycetaceae</taxon>
        <taxon>Streptomyces</taxon>
    </lineage>
</organism>
<keyword evidence="8" id="KW-0449">Lipoprotein</keyword>
<dbReference type="Gene3D" id="3.40.50.150">
    <property type="entry name" value="Vaccinia Virus protein VP39"/>
    <property type="match status" value="1"/>
</dbReference>
<evidence type="ECO:0000256" key="6">
    <source>
        <dbReference type="PROSITE-ProRule" id="PRU01016"/>
    </source>
</evidence>
<keyword evidence="4 6" id="KW-0949">S-adenosyl-L-methionine</keyword>
<evidence type="ECO:0000256" key="1">
    <source>
        <dbReference type="ARBA" id="ARBA00011975"/>
    </source>
</evidence>